<dbReference type="SMART" id="SM00857">
    <property type="entry name" value="Resolvase"/>
    <property type="match status" value="1"/>
</dbReference>
<dbReference type="Proteomes" id="UP000254945">
    <property type="component" value="Unassembled WGS sequence"/>
</dbReference>
<organism evidence="8 9">
    <name type="scientific">Mycolicibacterium senegalense</name>
    <dbReference type="NCBI Taxonomy" id="1796"/>
    <lineage>
        <taxon>Bacteria</taxon>
        <taxon>Bacillati</taxon>
        <taxon>Actinomycetota</taxon>
        <taxon>Actinomycetes</taxon>
        <taxon>Mycobacteriales</taxon>
        <taxon>Mycobacteriaceae</taxon>
        <taxon>Mycolicibacterium</taxon>
    </lineage>
</organism>
<dbReference type="Pfam" id="PF00239">
    <property type="entry name" value="Resolvase"/>
    <property type="match status" value="1"/>
</dbReference>
<gene>
    <name evidence="8" type="primary">tnpR</name>
    <name evidence="8" type="ORF">NCTC4524_01587</name>
</gene>
<feature type="domain" description="Resolvase/invertase-type recombinase catalytic" evidence="7">
    <location>
        <begin position="1"/>
        <end position="136"/>
    </location>
</feature>
<evidence type="ECO:0000313" key="9">
    <source>
        <dbReference type="Proteomes" id="UP000254945"/>
    </source>
</evidence>
<keyword evidence="4" id="KW-0233">DNA recombination</keyword>
<proteinExistence type="inferred from homology"/>
<evidence type="ECO:0000313" key="8">
    <source>
        <dbReference type="EMBL" id="STZ53960.1"/>
    </source>
</evidence>
<dbReference type="SUPFAM" id="SSF53041">
    <property type="entry name" value="Resolvase-like"/>
    <property type="match status" value="1"/>
</dbReference>
<dbReference type="CDD" id="cd03768">
    <property type="entry name" value="SR_ResInv"/>
    <property type="match status" value="1"/>
</dbReference>
<feature type="active site" description="O-(5'-phospho-DNA)-serine intermediate" evidence="5 6">
    <location>
        <position position="8"/>
    </location>
</feature>
<dbReference type="AlphaFoldDB" id="A0A378T002"/>
<evidence type="ECO:0000256" key="5">
    <source>
        <dbReference type="PIRSR" id="PIRSR606118-50"/>
    </source>
</evidence>
<evidence type="ECO:0000256" key="6">
    <source>
        <dbReference type="PROSITE-ProRule" id="PRU10137"/>
    </source>
</evidence>
<accession>A0A378T002</accession>
<dbReference type="GO" id="GO:0000150">
    <property type="term" value="F:DNA strand exchange activity"/>
    <property type="evidence" value="ECO:0007669"/>
    <property type="project" value="InterPro"/>
</dbReference>
<dbReference type="PROSITE" id="PS51736">
    <property type="entry name" value="RECOMBINASES_3"/>
    <property type="match status" value="1"/>
</dbReference>
<dbReference type="CDD" id="cd00569">
    <property type="entry name" value="HTH_Hin_like"/>
    <property type="match status" value="1"/>
</dbReference>
<evidence type="ECO:0000256" key="1">
    <source>
        <dbReference type="ARBA" id="ARBA00009913"/>
    </source>
</evidence>
<dbReference type="PROSITE" id="PS00397">
    <property type="entry name" value="RECOMBINASES_1"/>
    <property type="match status" value="1"/>
</dbReference>
<dbReference type="GO" id="GO:0015074">
    <property type="term" value="P:DNA integration"/>
    <property type="evidence" value="ECO:0007669"/>
    <property type="project" value="UniProtKB-KW"/>
</dbReference>
<keyword evidence="2" id="KW-0229">DNA integration</keyword>
<dbReference type="GO" id="GO:0003677">
    <property type="term" value="F:DNA binding"/>
    <property type="evidence" value="ECO:0007669"/>
    <property type="project" value="UniProtKB-KW"/>
</dbReference>
<evidence type="ECO:0000256" key="4">
    <source>
        <dbReference type="ARBA" id="ARBA00023172"/>
    </source>
</evidence>
<dbReference type="PANTHER" id="PTHR30461:SF26">
    <property type="entry name" value="RESOLVASE HOMOLOG YNEB"/>
    <property type="match status" value="1"/>
</dbReference>
<dbReference type="SUPFAM" id="SSF46689">
    <property type="entry name" value="Homeodomain-like"/>
    <property type="match status" value="1"/>
</dbReference>
<dbReference type="RefSeq" id="WP_036393828.1">
    <property type="nucleotide sequence ID" value="NZ_CP081000.1"/>
</dbReference>
<dbReference type="InterPro" id="IPR009057">
    <property type="entry name" value="Homeodomain-like_sf"/>
</dbReference>
<comment type="similarity">
    <text evidence="1">Belongs to the site-specific recombinase resolvase family.</text>
</comment>
<dbReference type="PANTHER" id="PTHR30461">
    <property type="entry name" value="DNA-INVERTASE FROM LAMBDOID PROPHAGE"/>
    <property type="match status" value="1"/>
</dbReference>
<dbReference type="Gene3D" id="1.10.10.60">
    <property type="entry name" value="Homeodomain-like"/>
    <property type="match status" value="1"/>
</dbReference>
<dbReference type="EMBL" id="UGQQ01000001">
    <property type="protein sequence ID" value="STZ53960.1"/>
    <property type="molecule type" value="Genomic_DNA"/>
</dbReference>
<dbReference type="InterPro" id="IPR006118">
    <property type="entry name" value="Recombinase_CS"/>
</dbReference>
<dbReference type="Pfam" id="PF02796">
    <property type="entry name" value="HTH_7"/>
    <property type="match status" value="1"/>
</dbReference>
<keyword evidence="3" id="KW-0238">DNA-binding</keyword>
<reference evidence="8 9" key="1">
    <citation type="submission" date="2018-06" db="EMBL/GenBank/DDBJ databases">
        <authorList>
            <consortium name="Pathogen Informatics"/>
            <person name="Doyle S."/>
        </authorList>
    </citation>
    <scope>NUCLEOTIDE SEQUENCE [LARGE SCALE GENOMIC DNA]</scope>
    <source>
        <strain evidence="8 9">NCTC4524</strain>
    </source>
</reference>
<sequence>MIGYARVSTKHQSLEQQVDALIAAGVPTDRIHTEKASASPGSPRPVYADLIKHSRPGDVIVVAAVDRLGRDVPAMSDTVRELKAQGIVVRALREGIDSGTEVGEAMMNLIVAIGGIELAYGKERRAASREARRARGLDIGRPRALTPARAARLVKAARDGEPIAALAEEFGVSRATAYRAVKDASAEDDAA</sequence>
<dbReference type="PROSITE" id="PS00398">
    <property type="entry name" value="RECOMBINASES_2"/>
    <property type="match status" value="1"/>
</dbReference>
<dbReference type="InterPro" id="IPR050639">
    <property type="entry name" value="SSR_resolvase"/>
</dbReference>
<dbReference type="InterPro" id="IPR006120">
    <property type="entry name" value="Resolvase_HTH_dom"/>
</dbReference>
<dbReference type="InterPro" id="IPR006119">
    <property type="entry name" value="Resolv_N"/>
</dbReference>
<evidence type="ECO:0000256" key="2">
    <source>
        <dbReference type="ARBA" id="ARBA00022908"/>
    </source>
</evidence>
<dbReference type="InterPro" id="IPR036162">
    <property type="entry name" value="Resolvase-like_N_sf"/>
</dbReference>
<protein>
    <submittedName>
        <fullName evidence="8">Resolvase domain-containing protein</fullName>
    </submittedName>
</protein>
<evidence type="ECO:0000256" key="3">
    <source>
        <dbReference type="ARBA" id="ARBA00023125"/>
    </source>
</evidence>
<dbReference type="Gene3D" id="3.40.50.1390">
    <property type="entry name" value="Resolvase, N-terminal catalytic domain"/>
    <property type="match status" value="1"/>
</dbReference>
<name>A0A378T002_9MYCO</name>
<evidence type="ECO:0000259" key="7">
    <source>
        <dbReference type="PROSITE" id="PS51736"/>
    </source>
</evidence>